<dbReference type="GO" id="GO:0003723">
    <property type="term" value="F:RNA binding"/>
    <property type="evidence" value="ECO:0007669"/>
    <property type="project" value="TreeGrafter"/>
</dbReference>
<evidence type="ECO:0000256" key="1">
    <source>
        <dbReference type="ARBA" id="ARBA00004173"/>
    </source>
</evidence>
<evidence type="ECO:0000256" key="2">
    <source>
        <dbReference type="ARBA" id="ARBA00023128"/>
    </source>
</evidence>
<proteinExistence type="predicted"/>
<dbReference type="InterPro" id="IPR010622">
    <property type="entry name" value="FAST_Leu-rich"/>
</dbReference>
<dbReference type="GO" id="GO:0035770">
    <property type="term" value="C:ribonucleoprotein granule"/>
    <property type="evidence" value="ECO:0007669"/>
    <property type="project" value="TreeGrafter"/>
</dbReference>
<dbReference type="PANTHER" id="PTHR21228">
    <property type="entry name" value="FAST LEU-RICH DOMAIN-CONTAINING"/>
    <property type="match status" value="1"/>
</dbReference>
<dbReference type="GO" id="GO:0000963">
    <property type="term" value="P:mitochondrial RNA processing"/>
    <property type="evidence" value="ECO:0007669"/>
    <property type="project" value="TreeGrafter"/>
</dbReference>
<dbReference type="Pfam" id="PF08368">
    <property type="entry name" value="FAST_2"/>
    <property type="match status" value="1"/>
</dbReference>
<dbReference type="InterPro" id="IPR013579">
    <property type="entry name" value="FAST_2"/>
</dbReference>
<evidence type="ECO:0000313" key="5">
    <source>
        <dbReference type="Proteomes" id="UP001066276"/>
    </source>
</evidence>
<keyword evidence="2" id="KW-0496">Mitochondrion</keyword>
<dbReference type="PANTHER" id="PTHR21228:SF70">
    <property type="entry name" value="FAST KINASE DOMAIN-CONTAINING PROTEIN 5, MITOCHONDRIAL"/>
    <property type="match status" value="1"/>
</dbReference>
<comment type="subcellular location">
    <subcellularLocation>
        <location evidence="1">Mitochondrion</location>
    </subcellularLocation>
</comment>
<dbReference type="InterPro" id="IPR013584">
    <property type="entry name" value="RAP"/>
</dbReference>
<sequence>MATVISRRLPRRVCRATSLSIHGRYTKKRELRDHSEDSTQDHENHCATAKLNTKLMLHPVEYRVLYNPLAYLGTEKNAYFSAEDSEDDFVENNYSSTSSKQIQNTYSITCSRSLSSTKNTLLDLAFSKPIHVHSNLPQTAKPVDNTEIVESNVEAFNTKEDPRVFQKHRSDYSSLCRDDSELFTALSVEEGEIILKKISLLKSSLTPQTLVEYMEKLGHLPVEQLSLVRADTRFAMLCRYSIDSIRSFSPSELIRILQAFVRLGIPPTHSMLNVYEIELSRRVWDMNVVQLLLVADLWRCLNRNVPRYLEILYSYIHLHWKDLTLPQLVQLIYLIGEGRTAPPYLMEKLESLVLKYIESMNLEEIGAVCLGYFKSRSGLSEHLMRKIGDKVSLAMEDISNYALVNVLKMFRFTHVDHIQFLKRLGQVIPQRIASIGTQGVMHISLACAALHYLDEKIMNAIAETMPSRAIYCRSKDAAKFLWSFGALNYEPPNAQLFYSSLTDQIRVKMHEFEKFPEHLLTCLLALAFGRQFPFDLIDFALSDQFVKLATRGSRFELKKDLFTLDGTVGIECPKYTGSRLSPQLKKEVSEMLWDFASKELCTKVEVVEAATLLGAMLGGPHYVKNHLILPHTRSNDLEVHLDINGHALPFNKGATDSPVSEQSLKTFGVHLTDALMRQLLSGKNESHSPNVELKPKLEAAAKEEVMLPGKDYKGNLDASVFSDGVALTDNLLSILTDSKCSTEKHNSQPETMPNVLKLAIQVSNRNHYAYASKHLLGLHSLKRRQLRQLGYVVIELPFWEWVPMLRRTRSEKLAYLHQKVFGCIN</sequence>
<organism evidence="4 5">
    <name type="scientific">Pleurodeles waltl</name>
    <name type="common">Iberian ribbed newt</name>
    <dbReference type="NCBI Taxonomy" id="8319"/>
    <lineage>
        <taxon>Eukaryota</taxon>
        <taxon>Metazoa</taxon>
        <taxon>Chordata</taxon>
        <taxon>Craniata</taxon>
        <taxon>Vertebrata</taxon>
        <taxon>Euteleostomi</taxon>
        <taxon>Amphibia</taxon>
        <taxon>Batrachia</taxon>
        <taxon>Caudata</taxon>
        <taxon>Salamandroidea</taxon>
        <taxon>Salamandridae</taxon>
        <taxon>Pleurodelinae</taxon>
        <taxon>Pleurodeles</taxon>
    </lineage>
</organism>
<dbReference type="PROSITE" id="PS51286">
    <property type="entry name" value="RAP"/>
    <property type="match status" value="1"/>
</dbReference>
<dbReference type="GO" id="GO:0005759">
    <property type="term" value="C:mitochondrial matrix"/>
    <property type="evidence" value="ECO:0007669"/>
    <property type="project" value="TreeGrafter"/>
</dbReference>
<dbReference type="Pfam" id="PF08373">
    <property type="entry name" value="RAP"/>
    <property type="match status" value="1"/>
</dbReference>
<keyword evidence="5" id="KW-1185">Reference proteome</keyword>
<feature type="domain" description="RAP" evidence="3">
    <location>
        <begin position="758"/>
        <end position="818"/>
    </location>
</feature>
<dbReference type="GO" id="GO:0044528">
    <property type="term" value="P:regulation of mitochondrial mRNA stability"/>
    <property type="evidence" value="ECO:0007669"/>
    <property type="project" value="InterPro"/>
</dbReference>
<accession>A0AAV7WLC8</accession>
<gene>
    <name evidence="4" type="ORF">NDU88_001006</name>
</gene>
<dbReference type="Pfam" id="PF06743">
    <property type="entry name" value="FAST_1"/>
    <property type="match status" value="1"/>
</dbReference>
<name>A0AAV7WLC8_PLEWA</name>
<evidence type="ECO:0000259" key="3">
    <source>
        <dbReference type="PROSITE" id="PS51286"/>
    </source>
</evidence>
<dbReference type="EMBL" id="JANPWB010000001">
    <property type="protein sequence ID" value="KAJ1213368.1"/>
    <property type="molecule type" value="Genomic_DNA"/>
</dbReference>
<evidence type="ECO:0000313" key="4">
    <source>
        <dbReference type="EMBL" id="KAJ1213368.1"/>
    </source>
</evidence>
<comment type="caution">
    <text evidence="4">The sequence shown here is derived from an EMBL/GenBank/DDBJ whole genome shotgun (WGS) entry which is preliminary data.</text>
</comment>
<dbReference type="SMART" id="SM00952">
    <property type="entry name" value="RAP"/>
    <property type="match status" value="1"/>
</dbReference>
<dbReference type="Proteomes" id="UP001066276">
    <property type="component" value="Chromosome 1_1"/>
</dbReference>
<protein>
    <recommendedName>
        <fullName evidence="3">RAP domain-containing protein</fullName>
    </recommendedName>
</protein>
<dbReference type="InterPro" id="IPR050870">
    <property type="entry name" value="FAST_kinase"/>
</dbReference>
<dbReference type="AlphaFoldDB" id="A0AAV7WLC8"/>
<reference evidence="4" key="1">
    <citation type="journal article" date="2022" name="bioRxiv">
        <title>Sequencing and chromosome-scale assembly of the giantPleurodeles waltlgenome.</title>
        <authorList>
            <person name="Brown T."/>
            <person name="Elewa A."/>
            <person name="Iarovenko S."/>
            <person name="Subramanian E."/>
            <person name="Araus A.J."/>
            <person name="Petzold A."/>
            <person name="Susuki M."/>
            <person name="Suzuki K.-i.T."/>
            <person name="Hayashi T."/>
            <person name="Toyoda A."/>
            <person name="Oliveira C."/>
            <person name="Osipova E."/>
            <person name="Leigh N.D."/>
            <person name="Simon A."/>
            <person name="Yun M.H."/>
        </authorList>
    </citation>
    <scope>NUCLEOTIDE SEQUENCE</scope>
    <source>
        <strain evidence="4">20211129_DDA</strain>
        <tissue evidence="4">Liver</tissue>
    </source>
</reference>